<proteinExistence type="predicted"/>
<keyword evidence="2" id="KW-1185">Reference proteome</keyword>
<accession>A0A9D4APW1</accession>
<evidence type="ECO:0000313" key="2">
    <source>
        <dbReference type="Proteomes" id="UP000827986"/>
    </source>
</evidence>
<dbReference type="Proteomes" id="UP000827986">
    <property type="component" value="Unassembled WGS sequence"/>
</dbReference>
<dbReference type="EMBL" id="JAHDVG010000487">
    <property type="protein sequence ID" value="KAH1166453.1"/>
    <property type="molecule type" value="Genomic_DNA"/>
</dbReference>
<protein>
    <submittedName>
        <fullName evidence="1">Uncharacterized protein</fullName>
    </submittedName>
</protein>
<name>A0A9D4APW1_9SAUR</name>
<comment type="caution">
    <text evidence="1">The sequence shown here is derived from an EMBL/GenBank/DDBJ whole genome shotgun (WGS) entry which is preliminary data.</text>
</comment>
<reference evidence="1" key="1">
    <citation type="submission" date="2021-09" db="EMBL/GenBank/DDBJ databases">
        <title>The genome of Mauremys mutica provides insights into the evolution of semi-aquatic lifestyle.</title>
        <authorList>
            <person name="Gong S."/>
            <person name="Gao Y."/>
        </authorList>
    </citation>
    <scope>NUCLEOTIDE SEQUENCE</scope>
    <source>
        <strain evidence="1">MM-2020</strain>
        <tissue evidence="1">Muscle</tissue>
    </source>
</reference>
<gene>
    <name evidence="1" type="ORF">KIL84_015625</name>
</gene>
<evidence type="ECO:0000313" key="1">
    <source>
        <dbReference type="EMBL" id="KAH1166453.1"/>
    </source>
</evidence>
<organism evidence="1 2">
    <name type="scientific">Mauremys mutica</name>
    <name type="common">yellowpond turtle</name>
    <dbReference type="NCBI Taxonomy" id="74926"/>
    <lineage>
        <taxon>Eukaryota</taxon>
        <taxon>Metazoa</taxon>
        <taxon>Chordata</taxon>
        <taxon>Craniata</taxon>
        <taxon>Vertebrata</taxon>
        <taxon>Euteleostomi</taxon>
        <taxon>Archelosauria</taxon>
        <taxon>Testudinata</taxon>
        <taxon>Testudines</taxon>
        <taxon>Cryptodira</taxon>
        <taxon>Durocryptodira</taxon>
        <taxon>Testudinoidea</taxon>
        <taxon>Geoemydidae</taxon>
        <taxon>Geoemydinae</taxon>
        <taxon>Mauremys</taxon>
    </lineage>
</organism>
<sequence length="99" mass="10822">MEQLEGGDQGDYISELPISAHIMHCPAHYASGPTALPPRGTGPKWVLFTPTYHQKPCICLLLACTRHLPLRKGSMKMFLKSVSKGSYGDTSKLKAHGTQ</sequence>
<dbReference type="AlphaFoldDB" id="A0A9D4APW1"/>